<evidence type="ECO:0000313" key="3">
    <source>
        <dbReference type="Proteomes" id="UP000295444"/>
    </source>
</evidence>
<evidence type="ECO:0000259" key="1">
    <source>
        <dbReference type="Pfam" id="PF03358"/>
    </source>
</evidence>
<dbReference type="Proteomes" id="UP000295444">
    <property type="component" value="Unassembled WGS sequence"/>
</dbReference>
<reference evidence="2 3" key="1">
    <citation type="submission" date="2019-03" db="EMBL/GenBank/DDBJ databases">
        <title>Genomic Encyclopedia of Type Strains, Phase IV (KMG-IV): sequencing the most valuable type-strain genomes for metagenomic binning, comparative biology and taxonomic classification.</title>
        <authorList>
            <person name="Goeker M."/>
        </authorList>
    </citation>
    <scope>NUCLEOTIDE SEQUENCE [LARGE SCALE GENOMIC DNA]</scope>
    <source>
        <strain evidence="2 3">DSM 45361</strain>
    </source>
</reference>
<accession>A0A4R6S9M2</accession>
<dbReference type="GO" id="GO:0005829">
    <property type="term" value="C:cytosol"/>
    <property type="evidence" value="ECO:0007669"/>
    <property type="project" value="TreeGrafter"/>
</dbReference>
<dbReference type="EMBL" id="SNXZ01000004">
    <property type="protein sequence ID" value="TDP96501.1"/>
    <property type="molecule type" value="Genomic_DNA"/>
</dbReference>
<keyword evidence="3" id="KW-1185">Reference proteome</keyword>
<organism evidence="2 3">
    <name type="scientific">Labedaea rhizosphaerae</name>
    <dbReference type="NCBI Taxonomy" id="598644"/>
    <lineage>
        <taxon>Bacteria</taxon>
        <taxon>Bacillati</taxon>
        <taxon>Actinomycetota</taxon>
        <taxon>Actinomycetes</taxon>
        <taxon>Pseudonocardiales</taxon>
        <taxon>Pseudonocardiaceae</taxon>
        <taxon>Labedaea</taxon>
    </lineage>
</organism>
<protein>
    <submittedName>
        <fullName evidence="2">NAD(P)H-dependent FMN reductase</fullName>
    </submittedName>
</protein>
<dbReference type="PANTHER" id="PTHR30543">
    <property type="entry name" value="CHROMATE REDUCTASE"/>
    <property type="match status" value="1"/>
</dbReference>
<evidence type="ECO:0000313" key="2">
    <source>
        <dbReference type="EMBL" id="TDP96501.1"/>
    </source>
</evidence>
<sequence>MEPLLRLAVITGSTRPGRRATQVAEWVRERAAAHLRERAEVVVLDLADLDLPLLDEPLPAAIGDYRNPHTKNWARLVGSCDGFVFVTPEYNHSMPAALKNAIDFLFAEWNDKAAGFVSYGLNGGTRAVEHLRLTLAEVKVACVRSQVSLGLFTDFDLSDMAEPGTLTPAAHHDDILRRMLDELVDWSTALRPLRS</sequence>
<proteinExistence type="predicted"/>
<name>A0A4R6S9M2_LABRH</name>
<dbReference type="OrthoDB" id="9812295at2"/>
<dbReference type="GO" id="GO:0010181">
    <property type="term" value="F:FMN binding"/>
    <property type="evidence" value="ECO:0007669"/>
    <property type="project" value="TreeGrafter"/>
</dbReference>
<dbReference type="Gene3D" id="3.40.50.360">
    <property type="match status" value="1"/>
</dbReference>
<dbReference type="InterPro" id="IPR005025">
    <property type="entry name" value="FMN_Rdtase-like_dom"/>
</dbReference>
<dbReference type="InterPro" id="IPR029039">
    <property type="entry name" value="Flavoprotein-like_sf"/>
</dbReference>
<dbReference type="GO" id="GO:0016491">
    <property type="term" value="F:oxidoreductase activity"/>
    <property type="evidence" value="ECO:0007669"/>
    <property type="project" value="InterPro"/>
</dbReference>
<gene>
    <name evidence="2" type="ORF">EV186_104489</name>
</gene>
<dbReference type="AlphaFoldDB" id="A0A4R6S9M2"/>
<feature type="domain" description="NADPH-dependent FMN reductase-like" evidence="1">
    <location>
        <begin position="6"/>
        <end position="152"/>
    </location>
</feature>
<dbReference type="Pfam" id="PF03358">
    <property type="entry name" value="FMN_red"/>
    <property type="match status" value="1"/>
</dbReference>
<dbReference type="RefSeq" id="WP_133851845.1">
    <property type="nucleotide sequence ID" value="NZ_SNXZ01000004.1"/>
</dbReference>
<dbReference type="InterPro" id="IPR050712">
    <property type="entry name" value="NAD(P)H-dep_reductase"/>
</dbReference>
<dbReference type="PANTHER" id="PTHR30543:SF21">
    <property type="entry name" value="NAD(P)H-DEPENDENT FMN REDUCTASE LOT6"/>
    <property type="match status" value="1"/>
</dbReference>
<comment type="caution">
    <text evidence="2">The sequence shown here is derived from an EMBL/GenBank/DDBJ whole genome shotgun (WGS) entry which is preliminary data.</text>
</comment>
<dbReference type="SUPFAM" id="SSF52218">
    <property type="entry name" value="Flavoproteins"/>
    <property type="match status" value="1"/>
</dbReference>